<evidence type="ECO:0000256" key="2">
    <source>
        <dbReference type="ARBA" id="ARBA00007647"/>
    </source>
</evidence>
<sequence length="470" mass="54942">MVISYQLFLNSELSLKHISPWTSKTHYAFSPTNTTGNIPDIYFTASKKPTKLNETCAYFPQLFDIKIKNNYWQTQKTDNGTFNLFNAYLDRREGSVIRIIGTYSQLHPQDEFFCQLWYDNQHAPVIVPTEPLLWMFLAHWGADTNNFDHPYLITCALTDTRVPTSVSLVGDPCDNATNNVKIFSTRVSTKKNFVVCVKGLSFPFEDKSARLAEWIELLNILGAEKIQFYEFSVDANSKQILDYYSGLGRIEVTPLTLVGDVSNSPFLQSMYLHEKMIKRRLQEVIPYNDCLYKHIEEFKFAVLLDIDEVIVPVRNTWIELMRTLQEQTPRKSSYVARNVYFLDTHLHRHKYFQDIPRYMHMLQHVYRAQNYTKPGYFVKGFHDLGIVKALHNHYPFACLGACSSTEINTEWAQLQHYRADCVAEIGNCNSMTVNNVLDTRVWNFKDELIERVQTVFRDLQMFEDQDQEYF</sequence>
<evidence type="ECO:0000256" key="7">
    <source>
        <dbReference type="ARBA" id="ARBA00023136"/>
    </source>
</evidence>
<reference evidence="9" key="1">
    <citation type="journal article" date="2023" name="G3 (Bethesda)">
        <title>Whole genome assemblies of Zophobas morio and Tenebrio molitor.</title>
        <authorList>
            <person name="Kaur S."/>
            <person name="Stinson S.A."/>
            <person name="diCenzo G.C."/>
        </authorList>
    </citation>
    <scope>NUCLEOTIDE SEQUENCE</scope>
    <source>
        <strain evidence="9">QUZm001</strain>
    </source>
</reference>
<protein>
    <recommendedName>
        <fullName evidence="8">Glycosyltransferase family 92 protein</fullName>
        <ecNumber evidence="8">2.4.1.-</ecNumber>
    </recommendedName>
</protein>
<keyword evidence="6" id="KW-1133">Transmembrane helix</keyword>
<dbReference type="EMBL" id="JALNTZ010000005">
    <property type="protein sequence ID" value="KAJ3651686.1"/>
    <property type="molecule type" value="Genomic_DNA"/>
</dbReference>
<keyword evidence="10" id="KW-1185">Reference proteome</keyword>
<evidence type="ECO:0000313" key="10">
    <source>
        <dbReference type="Proteomes" id="UP001168821"/>
    </source>
</evidence>
<dbReference type="EC" id="2.4.1.-" evidence="8"/>
<dbReference type="AlphaFoldDB" id="A0AA38IC03"/>
<keyword evidence="3 8" id="KW-0328">Glycosyltransferase</keyword>
<evidence type="ECO:0000256" key="8">
    <source>
        <dbReference type="RuleBase" id="RU366017"/>
    </source>
</evidence>
<evidence type="ECO:0000256" key="6">
    <source>
        <dbReference type="ARBA" id="ARBA00022989"/>
    </source>
</evidence>
<comment type="caution">
    <text evidence="9">The sequence shown here is derived from an EMBL/GenBank/DDBJ whole genome shotgun (WGS) entry which is preliminary data.</text>
</comment>
<proteinExistence type="inferred from homology"/>
<keyword evidence="4 8" id="KW-0808">Transferase</keyword>
<accession>A0AA38IC03</accession>
<keyword evidence="5" id="KW-0812">Transmembrane</keyword>
<name>A0AA38IC03_9CUCU</name>
<comment type="subcellular location">
    <subcellularLocation>
        <location evidence="1">Membrane</location>
        <topology evidence="1">Single-pass membrane protein</topology>
    </subcellularLocation>
</comment>
<evidence type="ECO:0000256" key="5">
    <source>
        <dbReference type="ARBA" id="ARBA00022692"/>
    </source>
</evidence>
<evidence type="ECO:0000256" key="1">
    <source>
        <dbReference type="ARBA" id="ARBA00004167"/>
    </source>
</evidence>
<gene>
    <name evidence="9" type="ORF">Zmor_017708</name>
</gene>
<dbReference type="Proteomes" id="UP001168821">
    <property type="component" value="Unassembled WGS sequence"/>
</dbReference>
<evidence type="ECO:0000256" key="3">
    <source>
        <dbReference type="ARBA" id="ARBA00022676"/>
    </source>
</evidence>
<dbReference type="Pfam" id="PF01697">
    <property type="entry name" value="Glyco_transf_92"/>
    <property type="match status" value="1"/>
</dbReference>
<dbReference type="GO" id="GO:0005737">
    <property type="term" value="C:cytoplasm"/>
    <property type="evidence" value="ECO:0007669"/>
    <property type="project" value="TreeGrafter"/>
</dbReference>
<dbReference type="GO" id="GO:0016757">
    <property type="term" value="F:glycosyltransferase activity"/>
    <property type="evidence" value="ECO:0007669"/>
    <property type="project" value="UniProtKB-UniRule"/>
</dbReference>
<evidence type="ECO:0000256" key="4">
    <source>
        <dbReference type="ARBA" id="ARBA00022679"/>
    </source>
</evidence>
<dbReference type="InterPro" id="IPR008166">
    <property type="entry name" value="Glyco_transf_92"/>
</dbReference>
<dbReference type="PANTHER" id="PTHR21461">
    <property type="entry name" value="GLYCOSYLTRANSFERASE FAMILY 92 PROTEIN"/>
    <property type="match status" value="1"/>
</dbReference>
<dbReference type="GO" id="GO:0016020">
    <property type="term" value="C:membrane"/>
    <property type="evidence" value="ECO:0007669"/>
    <property type="project" value="UniProtKB-SubCell"/>
</dbReference>
<evidence type="ECO:0000313" key="9">
    <source>
        <dbReference type="EMBL" id="KAJ3651686.1"/>
    </source>
</evidence>
<dbReference type="PANTHER" id="PTHR21461:SF83">
    <property type="entry name" value="GLYCOSYLTRANSFERASE FAMILY 92 PROTEIN"/>
    <property type="match status" value="1"/>
</dbReference>
<keyword evidence="7" id="KW-0472">Membrane</keyword>
<comment type="similarity">
    <text evidence="2 8">Belongs to the glycosyltransferase 92 family.</text>
</comment>
<organism evidence="9 10">
    <name type="scientific">Zophobas morio</name>
    <dbReference type="NCBI Taxonomy" id="2755281"/>
    <lineage>
        <taxon>Eukaryota</taxon>
        <taxon>Metazoa</taxon>
        <taxon>Ecdysozoa</taxon>
        <taxon>Arthropoda</taxon>
        <taxon>Hexapoda</taxon>
        <taxon>Insecta</taxon>
        <taxon>Pterygota</taxon>
        <taxon>Neoptera</taxon>
        <taxon>Endopterygota</taxon>
        <taxon>Coleoptera</taxon>
        <taxon>Polyphaga</taxon>
        <taxon>Cucujiformia</taxon>
        <taxon>Tenebrionidae</taxon>
        <taxon>Zophobas</taxon>
    </lineage>
</organism>